<accession>A0A8H6KCU4</accession>
<dbReference type="AlphaFoldDB" id="A0A8H6KCU4"/>
<evidence type="ECO:0000256" key="2">
    <source>
        <dbReference type="ARBA" id="ARBA00022448"/>
    </source>
</evidence>
<proteinExistence type="predicted"/>
<evidence type="ECO:0000313" key="8">
    <source>
        <dbReference type="EMBL" id="KAF6828735.1"/>
    </source>
</evidence>
<dbReference type="GO" id="GO:0042908">
    <property type="term" value="P:xenobiotic transport"/>
    <property type="evidence" value="ECO:0007669"/>
    <property type="project" value="UniProtKB-ARBA"/>
</dbReference>
<keyword evidence="5 6" id="KW-0472">Membrane</keyword>
<sequence>MIVASIAPAVLGGLADNVGRRAVYVSMMGVYCAANMGLALQSDWAAFFVLRMVQSAGSAATIAVGYGVVSDIAPPSERGSFVSGLLLGPNVATAIGPILGGALTDQLPRLALDLLAPVHPVRSLKSEEGVGDADDRAKRRLKLPNPLKSLRLLWAKDSALITLIFGVFYMNLSSLQASLSTLFVEIYSILGLQLGLVYLPSGVGSCIGAYFSGVAFPILLSTTLVVASRFTR</sequence>
<keyword evidence="9" id="KW-1185">Reference proteome</keyword>
<dbReference type="Gene3D" id="1.20.1720.10">
    <property type="entry name" value="Multidrug resistance protein D"/>
    <property type="match status" value="1"/>
</dbReference>
<dbReference type="GO" id="GO:0022857">
    <property type="term" value="F:transmembrane transporter activity"/>
    <property type="evidence" value="ECO:0007669"/>
    <property type="project" value="InterPro"/>
</dbReference>
<evidence type="ECO:0000256" key="1">
    <source>
        <dbReference type="ARBA" id="ARBA00004141"/>
    </source>
</evidence>
<dbReference type="InterPro" id="IPR005829">
    <property type="entry name" value="Sugar_transporter_CS"/>
</dbReference>
<comment type="caution">
    <text evidence="8">The sequence shown here is derived from an EMBL/GenBank/DDBJ whole genome shotgun (WGS) entry which is preliminary data.</text>
</comment>
<dbReference type="OrthoDB" id="440553at2759"/>
<feature type="transmembrane region" description="Helical" evidence="6">
    <location>
        <begin position="81"/>
        <end position="103"/>
    </location>
</feature>
<dbReference type="EMBL" id="WIGM01000329">
    <property type="protein sequence ID" value="KAF6828735.1"/>
    <property type="molecule type" value="Genomic_DNA"/>
</dbReference>
<dbReference type="InterPro" id="IPR011701">
    <property type="entry name" value="MFS"/>
</dbReference>
<reference evidence="8" key="1">
    <citation type="journal article" date="2020" name="Phytopathology">
        <title>Genome Sequence Resources of Colletotrichum truncatum, C. plurivorum, C. musicola, and C. sojae: Four Species Pathogenic to Soybean (Glycine max).</title>
        <authorList>
            <person name="Rogerio F."/>
            <person name="Boufleur T.R."/>
            <person name="Ciampi-Guillardi M."/>
            <person name="Sukno S.A."/>
            <person name="Thon M.R."/>
            <person name="Massola Junior N.S."/>
            <person name="Baroncelli R."/>
        </authorList>
    </citation>
    <scope>NUCLEOTIDE SEQUENCE</scope>
    <source>
        <strain evidence="8">LFN0074</strain>
    </source>
</reference>
<keyword evidence="4 6" id="KW-1133">Transmembrane helix</keyword>
<keyword evidence="2" id="KW-0813">Transport</keyword>
<feature type="transmembrane region" description="Helical" evidence="6">
    <location>
        <begin position="207"/>
        <end position="227"/>
    </location>
</feature>
<feature type="transmembrane region" description="Helical" evidence="6">
    <location>
        <begin position="182"/>
        <end position="201"/>
    </location>
</feature>
<dbReference type="PANTHER" id="PTHR23502">
    <property type="entry name" value="MAJOR FACILITATOR SUPERFAMILY"/>
    <property type="match status" value="1"/>
</dbReference>
<dbReference type="InterPro" id="IPR020846">
    <property type="entry name" value="MFS_dom"/>
</dbReference>
<dbReference type="PANTHER" id="PTHR23502:SF51">
    <property type="entry name" value="QUINIDINE RESISTANCE PROTEIN 1-RELATED"/>
    <property type="match status" value="1"/>
</dbReference>
<dbReference type="GO" id="GO:0005886">
    <property type="term" value="C:plasma membrane"/>
    <property type="evidence" value="ECO:0007669"/>
    <property type="project" value="TreeGrafter"/>
</dbReference>
<evidence type="ECO:0000256" key="5">
    <source>
        <dbReference type="ARBA" id="ARBA00023136"/>
    </source>
</evidence>
<evidence type="ECO:0000259" key="7">
    <source>
        <dbReference type="PROSITE" id="PS50850"/>
    </source>
</evidence>
<feature type="transmembrane region" description="Helical" evidence="6">
    <location>
        <begin position="152"/>
        <end position="170"/>
    </location>
</feature>
<dbReference type="InterPro" id="IPR036259">
    <property type="entry name" value="MFS_trans_sf"/>
</dbReference>
<dbReference type="Pfam" id="PF07690">
    <property type="entry name" value="MFS_1"/>
    <property type="match status" value="1"/>
</dbReference>
<evidence type="ECO:0000256" key="6">
    <source>
        <dbReference type="SAM" id="Phobius"/>
    </source>
</evidence>
<name>A0A8H6KCU4_9PEZI</name>
<dbReference type="PROSITE" id="PS00216">
    <property type="entry name" value="SUGAR_TRANSPORT_1"/>
    <property type="match status" value="1"/>
</dbReference>
<organism evidence="8 9">
    <name type="scientific">Colletotrichum musicola</name>
    <dbReference type="NCBI Taxonomy" id="2175873"/>
    <lineage>
        <taxon>Eukaryota</taxon>
        <taxon>Fungi</taxon>
        <taxon>Dikarya</taxon>
        <taxon>Ascomycota</taxon>
        <taxon>Pezizomycotina</taxon>
        <taxon>Sordariomycetes</taxon>
        <taxon>Hypocreomycetidae</taxon>
        <taxon>Glomerellales</taxon>
        <taxon>Glomerellaceae</taxon>
        <taxon>Colletotrichum</taxon>
        <taxon>Colletotrichum orchidearum species complex</taxon>
    </lineage>
</organism>
<protein>
    <recommendedName>
        <fullName evidence="7">Major facilitator superfamily (MFS) profile domain-containing protein</fullName>
    </recommendedName>
</protein>
<keyword evidence="3 6" id="KW-0812">Transmembrane</keyword>
<dbReference type="SUPFAM" id="SSF103473">
    <property type="entry name" value="MFS general substrate transporter"/>
    <property type="match status" value="1"/>
</dbReference>
<feature type="domain" description="Major facilitator superfamily (MFS) profile" evidence="7">
    <location>
        <begin position="1"/>
        <end position="232"/>
    </location>
</feature>
<dbReference type="PROSITE" id="PS50850">
    <property type="entry name" value="MFS"/>
    <property type="match status" value="1"/>
</dbReference>
<evidence type="ECO:0000256" key="3">
    <source>
        <dbReference type="ARBA" id="ARBA00022692"/>
    </source>
</evidence>
<comment type="subcellular location">
    <subcellularLocation>
        <location evidence="1">Membrane</location>
        <topology evidence="1">Multi-pass membrane protein</topology>
    </subcellularLocation>
</comment>
<evidence type="ECO:0000313" key="9">
    <source>
        <dbReference type="Proteomes" id="UP000639643"/>
    </source>
</evidence>
<gene>
    <name evidence="8" type="ORF">CMUS01_08444</name>
</gene>
<evidence type="ECO:0000256" key="4">
    <source>
        <dbReference type="ARBA" id="ARBA00022989"/>
    </source>
</evidence>
<dbReference type="Proteomes" id="UP000639643">
    <property type="component" value="Unassembled WGS sequence"/>
</dbReference>
<dbReference type="GO" id="GO:0140115">
    <property type="term" value="P:export across plasma membrane"/>
    <property type="evidence" value="ECO:0007669"/>
    <property type="project" value="UniProtKB-ARBA"/>
</dbReference>
<feature type="transmembrane region" description="Helical" evidence="6">
    <location>
        <begin position="44"/>
        <end position="69"/>
    </location>
</feature>